<dbReference type="KEGG" id="ssyi:EKG83_08785"/>
<dbReference type="Proteomes" id="UP000325787">
    <property type="component" value="Chromosome"/>
</dbReference>
<name>A0A5Q0GVB7_SACSY</name>
<dbReference type="EMBL" id="CP034550">
    <property type="protein sequence ID" value="QFZ17565.1"/>
    <property type="molecule type" value="Genomic_DNA"/>
</dbReference>
<keyword evidence="2" id="KW-1185">Reference proteome</keyword>
<gene>
    <name evidence="1" type="ORF">EKG83_08785</name>
</gene>
<dbReference type="AlphaFoldDB" id="A0A5Q0GVB7"/>
<reference evidence="2" key="1">
    <citation type="journal article" date="2021" name="Curr. Microbiol.">
        <title>Complete genome of nocamycin-producing strain Saccharothrix syringae NRRL B-16468 reveals the biosynthetic potential for secondary metabolites.</title>
        <authorList>
            <person name="Mo X."/>
            <person name="Yang S."/>
        </authorList>
    </citation>
    <scope>NUCLEOTIDE SEQUENCE [LARGE SCALE GENOMIC DNA]</scope>
    <source>
        <strain evidence="2">ATCC 51364 / DSM 43886 / JCM 6844 / KCTC 9398 / NBRC 14523 / NRRL B-16468 / INA 2240</strain>
    </source>
</reference>
<proteinExistence type="predicted"/>
<accession>A0A5Q0GVB7</accession>
<evidence type="ECO:0000313" key="2">
    <source>
        <dbReference type="Proteomes" id="UP000325787"/>
    </source>
</evidence>
<organism evidence="1 2">
    <name type="scientific">Saccharothrix syringae</name>
    <name type="common">Nocardiopsis syringae</name>
    <dbReference type="NCBI Taxonomy" id="103733"/>
    <lineage>
        <taxon>Bacteria</taxon>
        <taxon>Bacillati</taxon>
        <taxon>Actinomycetota</taxon>
        <taxon>Actinomycetes</taxon>
        <taxon>Pseudonocardiales</taxon>
        <taxon>Pseudonocardiaceae</taxon>
        <taxon>Saccharothrix</taxon>
    </lineage>
</organism>
<dbReference type="RefSeq" id="WP_153277956.1">
    <property type="nucleotide sequence ID" value="NZ_CP034550.1"/>
</dbReference>
<protein>
    <submittedName>
        <fullName evidence="1">Uncharacterized protein</fullName>
    </submittedName>
</protein>
<evidence type="ECO:0000313" key="1">
    <source>
        <dbReference type="EMBL" id="QFZ17565.1"/>
    </source>
</evidence>
<sequence>MSGDVRELAAGTAERLRAVLESVDEGALTAETDQAAFLRGAVAALELVADGLRGGVSDPSL</sequence>